<feature type="region of interest" description="Disordered" evidence="1">
    <location>
        <begin position="196"/>
        <end position="242"/>
    </location>
</feature>
<dbReference type="Proteomes" id="UP001162640">
    <property type="component" value="Unassembled WGS sequence"/>
</dbReference>
<reference evidence="3" key="1">
    <citation type="journal article" date="2023" name="Commun. Biol.">
        <title>Genome analysis of Parmales, the sister group of diatoms, reveals the evolutionary specialization of diatoms from phago-mixotrophs to photoautotrophs.</title>
        <authorList>
            <person name="Ban H."/>
            <person name="Sato S."/>
            <person name="Yoshikawa S."/>
            <person name="Yamada K."/>
            <person name="Nakamura Y."/>
            <person name="Ichinomiya M."/>
            <person name="Sato N."/>
            <person name="Blanc-Mathieu R."/>
            <person name="Endo H."/>
            <person name="Kuwata A."/>
            <person name="Ogata H."/>
        </authorList>
    </citation>
    <scope>NUCLEOTIDE SEQUENCE [LARGE SCALE GENOMIC DNA]</scope>
</reference>
<sequence>MAKKKKKPSLDATLDRLRGDKKKREKIPAYLRSALPQSKFILQPTDIQKMLPAEDILEKLQQDRVPKTSRKSKKLKRQRRKKKKWKIESSKDGEYHLTNNVAAKEKREREEEQVLNLPGVGRFVTCTLYNNDLKGTHGKEGPDSLRQISKGPIKIGGMKHVINRWNLTTDIKLIGLTEEQLKKIEEKKRRRYEERKAMGFETDSNSELSNFDDLLDSDSDEHDDVASERRAQPQQDSSQEDVKGIKDLTDKHNAMTPDAIRVEKLILDAENNKLKLQLAEKARKEAIIVRKKEVERLKLKAIERKKRIKSKLRHKVNVVKKVNMLKKLVKGFGGFGGIGGIGGIGGPAAATAIKKESENSTKYEDREEKNPNNENDFANVAGKVKKGGGSEDGNRKGSYVTDSSWVNVHSEGADDAMNCHHDTVDELHNMHRTERLSIQLQKNTDLLIKSESRMRRQSMMQGLGAEEKEKMTNLFLAERWSSLTYAAKFAAELSRHLRIVHYLKEKGRGHGRWGDFQNGMMPENGDSGEGEKNKLNFNIKEVMLVKHAVDRILKRARIYLQGMYEIKKRIMIKRMARLMKGRIAQYREDMKDRLADTIVHFMRDTKFNFAVFASVISRFRKHVLICQRVARAYLKCRKARLEALRVWFLEAERQWINSWRLHKKVAEDENKAMTTHAPKKVREMILLNCLNTEMFKFRSRLISHSRLVKESVAMVKQVGINDARAVIQGQVHFLERKKLVLKRPFYGLFTMMRKSNGMEGLVRDAHER</sequence>
<organism evidence="2 3">
    <name type="scientific">Triparma laevis f. inornata</name>
    <dbReference type="NCBI Taxonomy" id="1714386"/>
    <lineage>
        <taxon>Eukaryota</taxon>
        <taxon>Sar</taxon>
        <taxon>Stramenopiles</taxon>
        <taxon>Ochrophyta</taxon>
        <taxon>Bolidophyceae</taxon>
        <taxon>Parmales</taxon>
        <taxon>Triparmaceae</taxon>
        <taxon>Triparma</taxon>
    </lineage>
</organism>
<protein>
    <submittedName>
        <fullName evidence="2">Uncharacterized protein</fullName>
    </submittedName>
</protein>
<feature type="compositionally biased region" description="Basic residues" evidence="1">
    <location>
        <begin position="67"/>
        <end position="85"/>
    </location>
</feature>
<name>A0A9W7DRX8_9STRA</name>
<feature type="compositionally biased region" description="Acidic residues" evidence="1">
    <location>
        <begin position="213"/>
        <end position="223"/>
    </location>
</feature>
<proteinExistence type="predicted"/>
<feature type="compositionally biased region" description="Low complexity" evidence="1">
    <location>
        <begin position="203"/>
        <end position="212"/>
    </location>
</feature>
<comment type="caution">
    <text evidence="2">The sequence shown here is derived from an EMBL/GenBank/DDBJ whole genome shotgun (WGS) entry which is preliminary data.</text>
</comment>
<evidence type="ECO:0000313" key="2">
    <source>
        <dbReference type="EMBL" id="GMH48538.1"/>
    </source>
</evidence>
<evidence type="ECO:0000313" key="3">
    <source>
        <dbReference type="Proteomes" id="UP001162640"/>
    </source>
</evidence>
<feature type="region of interest" description="Disordered" evidence="1">
    <location>
        <begin position="59"/>
        <end position="90"/>
    </location>
</feature>
<gene>
    <name evidence="2" type="ORF">TL16_g00312</name>
</gene>
<feature type="region of interest" description="Disordered" evidence="1">
    <location>
        <begin position="1"/>
        <end position="25"/>
    </location>
</feature>
<accession>A0A9W7DRX8</accession>
<evidence type="ECO:0000256" key="1">
    <source>
        <dbReference type="SAM" id="MobiDB-lite"/>
    </source>
</evidence>
<dbReference type="EMBL" id="BLQM01000005">
    <property type="protein sequence ID" value="GMH48538.1"/>
    <property type="molecule type" value="Genomic_DNA"/>
</dbReference>
<feature type="region of interest" description="Disordered" evidence="1">
    <location>
        <begin position="355"/>
        <end position="398"/>
    </location>
</feature>
<feature type="compositionally biased region" description="Basic and acidic residues" evidence="1">
    <location>
        <begin position="355"/>
        <end position="371"/>
    </location>
</feature>
<dbReference type="AlphaFoldDB" id="A0A9W7DRX8"/>